<accession>A0ABV1R9Z3</accession>
<reference evidence="2" key="1">
    <citation type="submission" date="2024-06" db="EMBL/GenBank/DDBJ databases">
        <authorList>
            <person name="Campbell A.G."/>
        </authorList>
    </citation>
    <scope>NUCLEOTIDE SEQUENCE</scope>
    <source>
        <strain evidence="2">EM17</strain>
    </source>
</reference>
<sequence>PDPQESSAKPAAKLPPAPEPHAAAKKAEPAKPAAAKPTGTKTPPTQKAEKKPKEAADDPPLDLPRLRAQAVIEYLLQAGVRPDQVSAGPDAPAGPVAFALLP</sequence>
<name>A0ABV1R9Z3_9HYPH</name>
<feature type="region of interest" description="Disordered" evidence="1">
    <location>
        <begin position="82"/>
        <end position="102"/>
    </location>
</feature>
<keyword evidence="3" id="KW-1185">Reference proteome</keyword>
<evidence type="ECO:0000313" key="3">
    <source>
        <dbReference type="Proteomes" id="UP001432995"/>
    </source>
</evidence>
<feature type="non-terminal residue" evidence="2">
    <location>
        <position position="1"/>
    </location>
</feature>
<evidence type="ECO:0000313" key="2">
    <source>
        <dbReference type="EMBL" id="MER2291658.1"/>
    </source>
</evidence>
<protein>
    <submittedName>
        <fullName evidence="2">Uncharacterized protein</fullName>
    </submittedName>
</protein>
<dbReference type="EMBL" id="JBELQD010000054">
    <property type="protein sequence ID" value="MER2291658.1"/>
    <property type="molecule type" value="Genomic_DNA"/>
</dbReference>
<organism evidence="2 3">
    <name type="scientific">Methylobacterium brachiatum</name>
    <dbReference type="NCBI Taxonomy" id="269660"/>
    <lineage>
        <taxon>Bacteria</taxon>
        <taxon>Pseudomonadati</taxon>
        <taxon>Pseudomonadota</taxon>
        <taxon>Alphaproteobacteria</taxon>
        <taxon>Hyphomicrobiales</taxon>
        <taxon>Methylobacteriaceae</taxon>
        <taxon>Methylobacterium</taxon>
    </lineage>
</organism>
<proteinExistence type="predicted"/>
<evidence type="ECO:0000256" key="1">
    <source>
        <dbReference type="SAM" id="MobiDB-lite"/>
    </source>
</evidence>
<comment type="caution">
    <text evidence="2">The sequence shown here is derived from an EMBL/GenBank/DDBJ whole genome shotgun (WGS) entry which is preliminary data.</text>
</comment>
<feature type="compositionally biased region" description="Basic and acidic residues" evidence="1">
    <location>
        <begin position="47"/>
        <end position="56"/>
    </location>
</feature>
<feature type="region of interest" description="Disordered" evidence="1">
    <location>
        <begin position="1"/>
        <end position="64"/>
    </location>
</feature>
<dbReference type="Proteomes" id="UP001432995">
    <property type="component" value="Unassembled WGS sequence"/>
</dbReference>
<feature type="compositionally biased region" description="Low complexity" evidence="1">
    <location>
        <begin position="30"/>
        <end position="46"/>
    </location>
</feature>
<gene>
    <name evidence="2" type="ORF">ABS770_25715</name>
</gene>